<feature type="compositionally biased region" description="Low complexity" evidence="1">
    <location>
        <begin position="89"/>
        <end position="101"/>
    </location>
</feature>
<dbReference type="Proteomes" id="UP000824260">
    <property type="component" value="Unassembled WGS sequence"/>
</dbReference>
<dbReference type="Pfam" id="PF13229">
    <property type="entry name" value="Beta_helix"/>
    <property type="match status" value="1"/>
</dbReference>
<dbReference type="EMBL" id="DVFZ01000113">
    <property type="protein sequence ID" value="HIQ83842.1"/>
    <property type="molecule type" value="Genomic_DNA"/>
</dbReference>
<dbReference type="Gene3D" id="2.160.20.20">
    <property type="match status" value="1"/>
</dbReference>
<gene>
    <name evidence="4" type="ORF">IAA52_12190</name>
</gene>
<evidence type="ECO:0000259" key="3">
    <source>
        <dbReference type="Pfam" id="PF13229"/>
    </source>
</evidence>
<organism evidence="4 5">
    <name type="scientific">Candidatus Pullichristensenella stercorigallinarum</name>
    <dbReference type="NCBI Taxonomy" id="2840909"/>
    <lineage>
        <taxon>Bacteria</taxon>
        <taxon>Bacillati</taxon>
        <taxon>Bacillota</taxon>
        <taxon>Clostridia</taxon>
        <taxon>Candidatus Pullichristensenella</taxon>
    </lineage>
</organism>
<comment type="caution">
    <text evidence="4">The sequence shown here is derived from an EMBL/GenBank/DDBJ whole genome shotgun (WGS) entry which is preliminary data.</text>
</comment>
<dbReference type="AlphaFoldDB" id="A0A9D1CX79"/>
<evidence type="ECO:0000256" key="1">
    <source>
        <dbReference type="SAM" id="MobiDB-lite"/>
    </source>
</evidence>
<dbReference type="InterPro" id="IPR039448">
    <property type="entry name" value="Beta_helix"/>
</dbReference>
<evidence type="ECO:0000256" key="2">
    <source>
        <dbReference type="SAM" id="SignalP"/>
    </source>
</evidence>
<name>A0A9D1CX79_9FIRM</name>
<dbReference type="SUPFAM" id="SSF51126">
    <property type="entry name" value="Pectin lyase-like"/>
    <property type="match status" value="1"/>
</dbReference>
<feature type="chain" id="PRO_5038393395" evidence="2">
    <location>
        <begin position="21"/>
        <end position="587"/>
    </location>
</feature>
<feature type="region of interest" description="Disordered" evidence="1">
    <location>
        <begin position="54"/>
        <end position="119"/>
    </location>
</feature>
<feature type="signal peptide" evidence="2">
    <location>
        <begin position="1"/>
        <end position="20"/>
    </location>
</feature>
<feature type="domain" description="Right handed beta helix" evidence="3">
    <location>
        <begin position="234"/>
        <end position="411"/>
    </location>
</feature>
<evidence type="ECO:0000313" key="5">
    <source>
        <dbReference type="Proteomes" id="UP000824260"/>
    </source>
</evidence>
<dbReference type="InterPro" id="IPR012332">
    <property type="entry name" value="Autotransporter_pectin_lyase_C"/>
</dbReference>
<keyword evidence="2" id="KW-0732">Signal</keyword>
<accession>A0A9D1CX79</accession>
<feature type="compositionally biased region" description="Low complexity" evidence="1">
    <location>
        <begin position="203"/>
        <end position="214"/>
    </location>
</feature>
<reference evidence="4" key="1">
    <citation type="submission" date="2020-10" db="EMBL/GenBank/DDBJ databases">
        <authorList>
            <person name="Gilroy R."/>
        </authorList>
    </citation>
    <scope>NUCLEOTIDE SEQUENCE</scope>
    <source>
        <strain evidence="4">ChiSjej6B24-2974</strain>
    </source>
</reference>
<reference evidence="4" key="2">
    <citation type="journal article" date="2021" name="PeerJ">
        <title>Extensive microbial diversity within the chicken gut microbiome revealed by metagenomics and culture.</title>
        <authorList>
            <person name="Gilroy R."/>
            <person name="Ravi A."/>
            <person name="Getino M."/>
            <person name="Pursley I."/>
            <person name="Horton D.L."/>
            <person name="Alikhan N.F."/>
            <person name="Baker D."/>
            <person name="Gharbi K."/>
            <person name="Hall N."/>
            <person name="Watson M."/>
            <person name="Adriaenssens E.M."/>
            <person name="Foster-Nyarko E."/>
            <person name="Jarju S."/>
            <person name="Secka A."/>
            <person name="Antonio M."/>
            <person name="Oren A."/>
            <person name="Chaudhuri R.R."/>
            <person name="La Ragione R."/>
            <person name="Hildebrand F."/>
            <person name="Pallen M.J."/>
        </authorList>
    </citation>
    <scope>NUCLEOTIDE SEQUENCE</scope>
    <source>
        <strain evidence="4">ChiSjej6B24-2974</strain>
    </source>
</reference>
<protein>
    <submittedName>
        <fullName evidence="4">Right-handed parallel beta-helix repeat-containing protein</fullName>
    </submittedName>
</protein>
<feature type="region of interest" description="Disordered" evidence="1">
    <location>
        <begin position="188"/>
        <end position="215"/>
    </location>
</feature>
<proteinExistence type="predicted"/>
<dbReference type="InterPro" id="IPR011050">
    <property type="entry name" value="Pectin_lyase_fold/virulence"/>
</dbReference>
<evidence type="ECO:0000313" key="4">
    <source>
        <dbReference type="EMBL" id="HIQ83842.1"/>
    </source>
</evidence>
<sequence length="587" mass="58227">MARRFMALLLAALLVLTAMAGIAEETSVSGTTAIGQVTQIDGSQITMRLGKLAEAASGGGGQPPEMPGDQAPTDGQPPEMPESEAPADGEAPGSEAPADGEAPGGAGQQPPMGGTPGFIAGEETLTFTITDATAIAVESASGTSDGSLADLAVDAIVRVVFGENETVASVTVLNLQAAMDVPGGFDGDAEPDNGDAATTIAEDGSYTGGTYTSTGDDENALRIDGATVRLDGVIIDKSGGASSSTEGGDFYGANAGLLALNGAQATLENITVFTSAQNGNGVFSYGQGTQVTIRNSAITTLNDNSGGLQTAGGGATLAENCTVETSGNSSAAIRSDRGGGTVDVDGGTYTTNGAGSPAVYSTAEISVANATLTANNSEAIVVEGRNSVELTDCAVSGNMTGAYMGDGSENIHNVMLYQSTSGDAAVGLSSFTMTGGSLTANAGDMFYITNTEAEITLTGVSLTNAADGALLRVEGNSASRGWGAAGQNGAQAVFNANSQLLAGDVIVDSISTLDFNLSGGSTFNGTIKIVENAQGGTAVDGNANVVIGEGCTWSLTGDCTVSTLENNGEIIFNGFTITLADGTVVSD</sequence>